<organism evidence="2 3">
    <name type="scientific">Streptomyces bathyalis</name>
    <dbReference type="NCBI Taxonomy" id="2710756"/>
    <lineage>
        <taxon>Bacteria</taxon>
        <taxon>Bacillati</taxon>
        <taxon>Actinomycetota</taxon>
        <taxon>Actinomycetes</taxon>
        <taxon>Kitasatosporales</taxon>
        <taxon>Streptomycetaceae</taxon>
        <taxon>Streptomyces</taxon>
    </lineage>
</organism>
<evidence type="ECO:0000313" key="2">
    <source>
        <dbReference type="EMBL" id="QPP05454.1"/>
    </source>
</evidence>
<feature type="domain" description="SnoaL-like" evidence="1">
    <location>
        <begin position="27"/>
        <end position="120"/>
    </location>
</feature>
<dbReference type="InterPro" id="IPR037401">
    <property type="entry name" value="SnoaL-like"/>
</dbReference>
<reference evidence="3" key="1">
    <citation type="submission" date="2020-02" db="EMBL/GenBank/DDBJ databases">
        <title>Streptomyces sp. ASO4wet.</title>
        <authorList>
            <person name="Risdian C."/>
            <person name="Landwehr W."/>
            <person name="Schupp P."/>
            <person name="Wink J."/>
        </authorList>
    </citation>
    <scope>NUCLEOTIDE SEQUENCE [LARGE SCALE GENOMIC DNA]</scope>
    <source>
        <strain evidence="3">ASO4wet</strain>
    </source>
</reference>
<accession>A0A7T1WQM0</accession>
<dbReference type="RefSeq" id="WP_197348963.1">
    <property type="nucleotide sequence ID" value="NZ_CP048882.1"/>
</dbReference>
<gene>
    <name evidence="2" type="ORF">G4Z16_02525</name>
</gene>
<dbReference type="SUPFAM" id="SSF54427">
    <property type="entry name" value="NTF2-like"/>
    <property type="match status" value="1"/>
</dbReference>
<proteinExistence type="predicted"/>
<evidence type="ECO:0000259" key="1">
    <source>
        <dbReference type="Pfam" id="PF12680"/>
    </source>
</evidence>
<dbReference type="AlphaFoldDB" id="A0A7T1WQM0"/>
<keyword evidence="3" id="KW-1185">Reference proteome</keyword>
<evidence type="ECO:0000313" key="3">
    <source>
        <dbReference type="Proteomes" id="UP000595046"/>
    </source>
</evidence>
<dbReference type="Proteomes" id="UP000595046">
    <property type="component" value="Chromosome"/>
</dbReference>
<dbReference type="Gene3D" id="3.10.450.50">
    <property type="match status" value="1"/>
</dbReference>
<name>A0A7T1WQM0_9ACTN</name>
<sequence>MTGDTEDRVRAYAAKTPFNVGLWAGFWAKPDATRVMLLAEDVVGDWPGDPEPVRGREAYRDRIARLLELVPDLHLEVAEHAENDGCLFIHWVAHGTGESGPFVFDGIDRILLDEDGLVKETVIRYDPAVVAARVGGRSDGEGPDA</sequence>
<dbReference type="EMBL" id="CP048882">
    <property type="protein sequence ID" value="QPP05454.1"/>
    <property type="molecule type" value="Genomic_DNA"/>
</dbReference>
<dbReference type="KEGG" id="sbat:G4Z16_02525"/>
<dbReference type="InterPro" id="IPR032710">
    <property type="entry name" value="NTF2-like_dom_sf"/>
</dbReference>
<dbReference type="Pfam" id="PF12680">
    <property type="entry name" value="SnoaL_2"/>
    <property type="match status" value="1"/>
</dbReference>
<protein>
    <submittedName>
        <fullName evidence="2">Nuclear transport factor 2 family protein</fullName>
    </submittedName>
</protein>